<evidence type="ECO:0000256" key="2">
    <source>
        <dbReference type="ARBA" id="ARBA00004305"/>
    </source>
</evidence>
<dbReference type="InterPro" id="IPR023600">
    <property type="entry name" value="Folylpolyglutamate_synth_euk"/>
</dbReference>
<comment type="caution">
    <text evidence="18">The sequence shown here is derived from an EMBL/GenBank/DDBJ whole genome shotgun (WGS) entry which is preliminary data.</text>
</comment>
<dbReference type="EC" id="6.3.2.17" evidence="17"/>
<keyword evidence="8 17" id="KW-0436">Ligase</keyword>
<evidence type="ECO:0000256" key="13">
    <source>
        <dbReference type="ARBA" id="ARBA00022842"/>
    </source>
</evidence>
<dbReference type="Gene3D" id="3.40.1190.10">
    <property type="entry name" value="Mur-like, catalytic domain"/>
    <property type="match status" value="1"/>
</dbReference>
<dbReference type="NCBIfam" id="TIGR01499">
    <property type="entry name" value="folC"/>
    <property type="match status" value="1"/>
</dbReference>
<keyword evidence="10" id="KW-0547">Nucleotide-binding</keyword>
<evidence type="ECO:0000256" key="6">
    <source>
        <dbReference type="ARBA" id="ARBA00022490"/>
    </source>
</evidence>
<evidence type="ECO:0000256" key="1">
    <source>
        <dbReference type="ARBA" id="ARBA00004273"/>
    </source>
</evidence>
<keyword evidence="9" id="KW-0479">Metal-binding</keyword>
<keyword evidence="19" id="KW-1185">Reference proteome</keyword>
<evidence type="ECO:0000313" key="19">
    <source>
        <dbReference type="Proteomes" id="UP001629113"/>
    </source>
</evidence>
<evidence type="ECO:0000256" key="9">
    <source>
        <dbReference type="ARBA" id="ARBA00022723"/>
    </source>
</evidence>
<protein>
    <recommendedName>
        <fullName evidence="17">Folylpolyglutamate synthase</fullName>
        <ecNumber evidence="17">6.3.2.17</ecNumber>
    </recommendedName>
    <alternativeName>
        <fullName evidence="17">Folylpoly-gamma-glutamate synthetase</fullName>
    </alternativeName>
    <alternativeName>
        <fullName evidence="17">Tetrahydrofolylpolyglutamate synthase</fullName>
    </alternativeName>
</protein>
<dbReference type="PANTHER" id="PTHR11136:SF5">
    <property type="entry name" value="FOLYLPOLYGLUTAMATE SYNTHASE, MITOCHONDRIAL"/>
    <property type="match status" value="1"/>
</dbReference>
<dbReference type="PANTHER" id="PTHR11136">
    <property type="entry name" value="FOLYLPOLYGLUTAMATE SYNTHASE-RELATED"/>
    <property type="match status" value="1"/>
</dbReference>
<keyword evidence="12" id="KW-0067">ATP-binding</keyword>
<dbReference type="PIRSF" id="PIRSF038895">
    <property type="entry name" value="FPGS"/>
    <property type="match status" value="1"/>
</dbReference>
<comment type="function">
    <text evidence="17">Catalyzes conversion of folates to polyglutamate derivatives allowing concentration of folate compounds in the cell and the intracellular retention of these cofactors, which are important substrates for most of the folate-dependent enzymes that are involved in one-carbon transfer reactions involved in purine, pyrimidine and amino acid synthesis.</text>
</comment>
<dbReference type="Gene3D" id="3.90.190.20">
    <property type="entry name" value="Mur ligase, C-terminal domain"/>
    <property type="match status" value="1"/>
</dbReference>
<evidence type="ECO:0000256" key="5">
    <source>
        <dbReference type="ARBA" id="ARBA00008276"/>
    </source>
</evidence>
<evidence type="ECO:0000256" key="17">
    <source>
        <dbReference type="PIRNR" id="PIRNR038895"/>
    </source>
</evidence>
<evidence type="ECO:0000256" key="14">
    <source>
        <dbReference type="ARBA" id="ARBA00023128"/>
    </source>
</evidence>
<comment type="catalytic activity">
    <reaction evidence="16 17">
        <text>(6S)-5,6,7,8-tetrahydrofolyl-(gamma-L-Glu)(n) + L-glutamate + ATP = (6S)-5,6,7,8-tetrahydrofolyl-(gamma-L-Glu)(n+1) + ADP + phosphate + H(+)</text>
        <dbReference type="Rhea" id="RHEA:10580"/>
        <dbReference type="Rhea" id="RHEA-COMP:14738"/>
        <dbReference type="Rhea" id="RHEA-COMP:14740"/>
        <dbReference type="ChEBI" id="CHEBI:15378"/>
        <dbReference type="ChEBI" id="CHEBI:29985"/>
        <dbReference type="ChEBI" id="CHEBI:30616"/>
        <dbReference type="ChEBI" id="CHEBI:43474"/>
        <dbReference type="ChEBI" id="CHEBI:141005"/>
        <dbReference type="ChEBI" id="CHEBI:456216"/>
        <dbReference type="EC" id="6.3.2.17"/>
    </reaction>
</comment>
<dbReference type="PROSITE" id="PS01011">
    <property type="entry name" value="FOLYLPOLYGLU_SYNT_1"/>
    <property type="match status" value="1"/>
</dbReference>
<accession>A0ABR4PW24</accession>
<dbReference type="SUPFAM" id="SSF53623">
    <property type="entry name" value="MurD-like peptide ligases, catalytic domain"/>
    <property type="match status" value="1"/>
</dbReference>
<dbReference type="InterPro" id="IPR036565">
    <property type="entry name" value="Mur-like_cat_sf"/>
</dbReference>
<dbReference type="Proteomes" id="UP001629113">
    <property type="component" value="Unassembled WGS sequence"/>
</dbReference>
<dbReference type="InterPro" id="IPR001645">
    <property type="entry name" value="Folylpolyglutamate_synth"/>
</dbReference>
<gene>
    <name evidence="18" type="ORF">PVAG01_00960</name>
</gene>
<evidence type="ECO:0000256" key="16">
    <source>
        <dbReference type="ARBA" id="ARBA00047493"/>
    </source>
</evidence>
<dbReference type="PROSITE" id="PS01012">
    <property type="entry name" value="FOLYLPOLYGLU_SYNT_2"/>
    <property type="match status" value="1"/>
</dbReference>
<keyword evidence="15" id="KW-0472">Membrane</keyword>
<keyword evidence="7 17" id="KW-0554">One-carbon metabolism</keyword>
<evidence type="ECO:0000256" key="11">
    <source>
        <dbReference type="ARBA" id="ARBA00022792"/>
    </source>
</evidence>
<evidence type="ECO:0000256" key="7">
    <source>
        <dbReference type="ARBA" id="ARBA00022563"/>
    </source>
</evidence>
<reference evidence="18 19" key="1">
    <citation type="submission" date="2024-06" db="EMBL/GenBank/DDBJ databases">
        <title>Complete genome of Phlyctema vagabunda strain 19-DSS-EL-015.</title>
        <authorList>
            <person name="Fiorenzani C."/>
        </authorList>
    </citation>
    <scope>NUCLEOTIDE SEQUENCE [LARGE SCALE GENOMIC DNA]</scope>
    <source>
        <strain evidence="18 19">19-DSS-EL-015</strain>
    </source>
</reference>
<proteinExistence type="inferred from homology"/>
<comment type="similarity">
    <text evidence="5 17">Belongs to the folylpolyglutamate synthase family.</text>
</comment>
<keyword evidence="6" id="KW-0963">Cytoplasm</keyword>
<organism evidence="18 19">
    <name type="scientific">Phlyctema vagabunda</name>
    <dbReference type="NCBI Taxonomy" id="108571"/>
    <lineage>
        <taxon>Eukaryota</taxon>
        <taxon>Fungi</taxon>
        <taxon>Dikarya</taxon>
        <taxon>Ascomycota</taxon>
        <taxon>Pezizomycotina</taxon>
        <taxon>Leotiomycetes</taxon>
        <taxon>Helotiales</taxon>
        <taxon>Dermateaceae</taxon>
        <taxon>Phlyctema</taxon>
    </lineage>
</organism>
<dbReference type="InterPro" id="IPR018109">
    <property type="entry name" value="Folylpolyglutamate_synth_CS"/>
</dbReference>
<evidence type="ECO:0000256" key="8">
    <source>
        <dbReference type="ARBA" id="ARBA00022598"/>
    </source>
</evidence>
<name>A0ABR4PW24_9HELO</name>
<evidence type="ECO:0000256" key="3">
    <source>
        <dbReference type="ARBA" id="ARBA00004496"/>
    </source>
</evidence>
<sequence>MRPSLRWTSFYKPARKLFSSSITRSSSNLANQRGIATKMAERSYDDAIDLLNTLQTPYAVLEQRRQAGIRIDEQANQQIRQCLSRIGYTQGNLDKLNIVHVAGTKGKGSTCAFVDSILSQYRKSHDFPKNVGLFISPHLIAVRERIRINSVPITRELFAKYFFEVWDALENGAGESIAPMEKPVYFRYLTLMSYHIFLREGVDAAVYEVGVGGEYDATNVIERPAVTGISTLGIDHVFTLGSTIDKIAWHKAGIMKNDSPALTVPQVPEAMDVLKQRAEERNVQSLQVVKEDKRLQGIKIRPDAAFQKGNASLAISLAETVITKVDPTFKLSPDALPKEFVDGLEQVVWRGRCETKVEGNIRWYIDGAHTTDSIKVAERWFGGESSARSAKGPRVLIFNQQGEHEPMQLLKDLYDAITSQGLVKFTHVIFCTNFGAIAKKDHVNLTHNSKAIANLTTQKAFAESWTALDPSATVKVMTSIEEAFDYVRTLDTNGIESSDGKEEEVHTLITGSLHLVGRALGVLEGPDAL</sequence>
<keyword evidence="11" id="KW-0999">Mitochondrion inner membrane</keyword>
<dbReference type="InterPro" id="IPR036615">
    <property type="entry name" value="Mur_ligase_C_dom_sf"/>
</dbReference>
<keyword evidence="14" id="KW-0496">Mitochondrion</keyword>
<comment type="cofactor">
    <cofactor evidence="17">
        <name>a monovalent cation</name>
        <dbReference type="ChEBI" id="CHEBI:60242"/>
    </cofactor>
    <text evidence="17">A monovalent cation.</text>
</comment>
<evidence type="ECO:0000256" key="15">
    <source>
        <dbReference type="ARBA" id="ARBA00023136"/>
    </source>
</evidence>
<keyword evidence="13" id="KW-0460">Magnesium</keyword>
<evidence type="ECO:0000256" key="4">
    <source>
        <dbReference type="ARBA" id="ARBA00005150"/>
    </source>
</evidence>
<evidence type="ECO:0000256" key="10">
    <source>
        <dbReference type="ARBA" id="ARBA00022741"/>
    </source>
</evidence>
<evidence type="ECO:0000256" key="12">
    <source>
        <dbReference type="ARBA" id="ARBA00022840"/>
    </source>
</evidence>
<comment type="subcellular location">
    <subcellularLocation>
        <location evidence="3">Cytoplasm</location>
    </subcellularLocation>
    <subcellularLocation>
        <location evidence="1">Mitochondrion inner membrane</location>
    </subcellularLocation>
    <subcellularLocation>
        <location evidence="2">Mitochondrion matrix</location>
    </subcellularLocation>
</comment>
<dbReference type="SUPFAM" id="SSF53244">
    <property type="entry name" value="MurD-like peptide ligases, peptide-binding domain"/>
    <property type="match status" value="1"/>
</dbReference>
<dbReference type="EMBL" id="JBFCZG010000001">
    <property type="protein sequence ID" value="KAL3427451.1"/>
    <property type="molecule type" value="Genomic_DNA"/>
</dbReference>
<evidence type="ECO:0000313" key="18">
    <source>
        <dbReference type="EMBL" id="KAL3427451.1"/>
    </source>
</evidence>
<comment type="pathway">
    <text evidence="4 17">Cofactor biosynthesis; tetrahydrofolylpolyglutamate biosynthesis.</text>
</comment>